<sequence length="122" mass="13536">MSGRISSTTTLSPSDAHPSGKGLRMLGTMTTKRLDRDKLEVLKEFVSNVANQPLDETLGDIVTAMLEQFDFQENKLRVLKLLGPSLRHNVSVVRQLVLGLQFYSDRLEIVSALGLDPKDVLL</sequence>
<protein>
    <submittedName>
        <fullName evidence="2">Uncharacterized protein</fullName>
    </submittedName>
</protein>
<name>A0A0L0HUV5_SPIPD</name>
<evidence type="ECO:0000313" key="3">
    <source>
        <dbReference type="Proteomes" id="UP000053201"/>
    </source>
</evidence>
<dbReference type="OrthoDB" id="10293282at2759"/>
<evidence type="ECO:0000256" key="1">
    <source>
        <dbReference type="SAM" id="MobiDB-lite"/>
    </source>
</evidence>
<dbReference type="VEuPathDB" id="FungiDB:SPPG_00792"/>
<dbReference type="AlphaFoldDB" id="A0A0L0HUV5"/>
<dbReference type="GeneID" id="27684500"/>
<keyword evidence="3" id="KW-1185">Reference proteome</keyword>
<feature type="region of interest" description="Disordered" evidence="1">
    <location>
        <begin position="1"/>
        <end position="25"/>
    </location>
</feature>
<dbReference type="EMBL" id="KQ257450">
    <property type="protein sequence ID" value="KND05121.1"/>
    <property type="molecule type" value="Genomic_DNA"/>
</dbReference>
<gene>
    <name evidence="2" type="ORF">SPPG_00792</name>
</gene>
<reference evidence="2 3" key="1">
    <citation type="submission" date="2009-08" db="EMBL/GenBank/DDBJ databases">
        <title>The Genome Sequence of Spizellomyces punctatus strain DAOM BR117.</title>
        <authorList>
            <consortium name="The Broad Institute Genome Sequencing Platform"/>
            <person name="Russ C."/>
            <person name="Cuomo C."/>
            <person name="Shea T."/>
            <person name="Young S.K."/>
            <person name="Zeng Q."/>
            <person name="Koehrsen M."/>
            <person name="Haas B."/>
            <person name="Borodovsky M."/>
            <person name="Guigo R."/>
            <person name="Alvarado L."/>
            <person name="Berlin A."/>
            <person name="Bochicchio J."/>
            <person name="Borenstein D."/>
            <person name="Chapman S."/>
            <person name="Chen Z."/>
            <person name="Engels R."/>
            <person name="Freedman E."/>
            <person name="Gellesch M."/>
            <person name="Goldberg J."/>
            <person name="Griggs A."/>
            <person name="Gujja S."/>
            <person name="Heiman D."/>
            <person name="Hepburn T."/>
            <person name="Howarth C."/>
            <person name="Jen D."/>
            <person name="Larson L."/>
            <person name="Lewis B."/>
            <person name="Mehta T."/>
            <person name="Park D."/>
            <person name="Pearson M."/>
            <person name="Roberts A."/>
            <person name="Saif S."/>
            <person name="Shenoy N."/>
            <person name="Sisk P."/>
            <person name="Stolte C."/>
            <person name="Sykes S."/>
            <person name="Thomson T."/>
            <person name="Walk T."/>
            <person name="White J."/>
            <person name="Yandava C."/>
            <person name="Burger G."/>
            <person name="Gray M.W."/>
            <person name="Holland P.W.H."/>
            <person name="King N."/>
            <person name="Lang F.B.F."/>
            <person name="Roger A.J."/>
            <person name="Ruiz-Trillo I."/>
            <person name="Lander E."/>
            <person name="Nusbaum C."/>
        </authorList>
    </citation>
    <scope>NUCLEOTIDE SEQUENCE [LARGE SCALE GENOMIC DNA]</scope>
    <source>
        <strain evidence="2 3">DAOM BR117</strain>
    </source>
</reference>
<dbReference type="Proteomes" id="UP000053201">
    <property type="component" value="Unassembled WGS sequence"/>
</dbReference>
<accession>A0A0L0HUV5</accession>
<dbReference type="InParanoid" id="A0A0L0HUV5"/>
<organism evidence="2 3">
    <name type="scientific">Spizellomyces punctatus (strain DAOM BR117)</name>
    <dbReference type="NCBI Taxonomy" id="645134"/>
    <lineage>
        <taxon>Eukaryota</taxon>
        <taxon>Fungi</taxon>
        <taxon>Fungi incertae sedis</taxon>
        <taxon>Chytridiomycota</taxon>
        <taxon>Chytridiomycota incertae sedis</taxon>
        <taxon>Chytridiomycetes</taxon>
        <taxon>Spizellomycetales</taxon>
        <taxon>Spizellomycetaceae</taxon>
        <taxon>Spizellomyces</taxon>
    </lineage>
</organism>
<feature type="compositionally biased region" description="Polar residues" evidence="1">
    <location>
        <begin position="1"/>
        <end position="13"/>
    </location>
</feature>
<evidence type="ECO:0000313" key="2">
    <source>
        <dbReference type="EMBL" id="KND05121.1"/>
    </source>
</evidence>
<dbReference type="RefSeq" id="XP_016613160.1">
    <property type="nucleotide sequence ID" value="XM_016749122.1"/>
</dbReference>
<proteinExistence type="predicted"/>